<gene>
    <name evidence="6" type="ORF">SGCZBJ_16855</name>
</gene>
<dbReference type="PRINTS" id="PR00081">
    <property type="entry name" value="GDHRDH"/>
</dbReference>
<dbReference type="SMART" id="SM00822">
    <property type="entry name" value="PKS_KR"/>
    <property type="match status" value="1"/>
</dbReference>
<sequence>MRFSGKTIIVTGAGGGIGQACARRLHDEGANLVLIDRDAGALAATQAAVAAPERLLVRAQDVSVEAEAAAAFEAAIQRFGRVDGVVSVAGAMIYKGLEALTGQDWERIMAVNFYAAAYFTRQAFNHMQDGGGLVYVSSIHARQTSALVGPYAAAKAALTSLARTAAIEGRARGIRANCVLPGAVDTPMLRDSPNIKSGLEVLDPQDVGQPEDIAALVAFALSDEARFVTGAELIADGGRLAKL</sequence>
<dbReference type="EMBL" id="PJRS01000034">
    <property type="protein sequence ID" value="PLR23024.1"/>
    <property type="molecule type" value="Genomic_DNA"/>
</dbReference>
<dbReference type="InterPro" id="IPR020904">
    <property type="entry name" value="Sc_DH/Rdtase_CS"/>
</dbReference>
<evidence type="ECO:0000313" key="6">
    <source>
        <dbReference type="EMBL" id="PLR23024.1"/>
    </source>
</evidence>
<dbReference type="Pfam" id="PF13561">
    <property type="entry name" value="adh_short_C2"/>
    <property type="match status" value="1"/>
</dbReference>
<dbReference type="SUPFAM" id="SSF51735">
    <property type="entry name" value="NAD(P)-binding Rossmann-fold domains"/>
    <property type="match status" value="1"/>
</dbReference>
<reference evidence="6 7" key="1">
    <citation type="submission" date="2017-12" db="EMBL/GenBank/DDBJ databases">
        <title>The genome sequence of Caulobacter sp. 410.</title>
        <authorList>
            <person name="Gao J."/>
            <person name="Mao X."/>
            <person name="Sun J."/>
        </authorList>
    </citation>
    <scope>NUCLEOTIDE SEQUENCE [LARGE SCALE GENOMIC DNA]</scope>
    <source>
        <strain evidence="6 7">410</strain>
    </source>
</reference>
<dbReference type="InterPro" id="IPR002347">
    <property type="entry name" value="SDR_fam"/>
</dbReference>
<evidence type="ECO:0000259" key="5">
    <source>
        <dbReference type="SMART" id="SM00822"/>
    </source>
</evidence>
<dbReference type="GO" id="GO:0047838">
    <property type="term" value="F:D-xylose 1-dehydrogenase (NAD+) activity"/>
    <property type="evidence" value="ECO:0007669"/>
    <property type="project" value="UniProtKB-EC"/>
</dbReference>
<dbReference type="RefSeq" id="WP_101719153.1">
    <property type="nucleotide sequence ID" value="NZ_PJRS01000034.1"/>
</dbReference>
<accession>A0A2N5DAC8</accession>
<evidence type="ECO:0000256" key="1">
    <source>
        <dbReference type="ARBA" id="ARBA00006484"/>
    </source>
</evidence>
<dbReference type="Gene3D" id="3.40.50.720">
    <property type="entry name" value="NAD(P)-binding Rossmann-like Domain"/>
    <property type="match status" value="1"/>
</dbReference>
<proteinExistence type="inferred from homology"/>
<dbReference type="CDD" id="cd05233">
    <property type="entry name" value="SDR_c"/>
    <property type="match status" value="1"/>
</dbReference>
<dbReference type="InterPro" id="IPR036291">
    <property type="entry name" value="NAD(P)-bd_dom_sf"/>
</dbReference>
<keyword evidence="7" id="KW-1185">Reference proteome</keyword>
<dbReference type="OrthoDB" id="9793325at2"/>
<name>A0A2N5DAC8_9CAUL</name>
<dbReference type="PROSITE" id="PS00061">
    <property type="entry name" value="ADH_SHORT"/>
    <property type="match status" value="1"/>
</dbReference>
<dbReference type="FunFam" id="3.40.50.720:FF:000084">
    <property type="entry name" value="Short-chain dehydrogenase reductase"/>
    <property type="match status" value="1"/>
</dbReference>
<comment type="similarity">
    <text evidence="1">Belongs to the short-chain dehydrogenases/reductases (SDR) family.</text>
</comment>
<dbReference type="PANTHER" id="PTHR43669:SF8">
    <property type="entry name" value="SHORT-CHAIN TYPE DEHYDROGENASE_REDUCTASE-RELATED"/>
    <property type="match status" value="1"/>
</dbReference>
<protein>
    <recommendedName>
        <fullName evidence="4">D-xylose 1-dehydrogenase</fullName>
        <ecNumber evidence="3">1.1.1.175</ecNumber>
    </recommendedName>
</protein>
<organism evidence="6 7">
    <name type="scientific">Caulobacter zeae</name>
    <dbReference type="NCBI Taxonomy" id="2055137"/>
    <lineage>
        <taxon>Bacteria</taxon>
        <taxon>Pseudomonadati</taxon>
        <taxon>Pseudomonadota</taxon>
        <taxon>Alphaproteobacteria</taxon>
        <taxon>Caulobacterales</taxon>
        <taxon>Caulobacteraceae</taxon>
        <taxon>Caulobacter</taxon>
    </lineage>
</organism>
<keyword evidence="2" id="KW-0560">Oxidoreductase</keyword>
<evidence type="ECO:0000256" key="4">
    <source>
        <dbReference type="ARBA" id="ARBA00069939"/>
    </source>
</evidence>
<dbReference type="PROSITE" id="PS51257">
    <property type="entry name" value="PROKAR_LIPOPROTEIN"/>
    <property type="match status" value="1"/>
</dbReference>
<dbReference type="Proteomes" id="UP000234479">
    <property type="component" value="Unassembled WGS sequence"/>
</dbReference>
<dbReference type="EC" id="1.1.1.175" evidence="3"/>
<evidence type="ECO:0000313" key="7">
    <source>
        <dbReference type="Proteomes" id="UP000234479"/>
    </source>
</evidence>
<evidence type="ECO:0000256" key="3">
    <source>
        <dbReference type="ARBA" id="ARBA00066641"/>
    </source>
</evidence>
<dbReference type="InterPro" id="IPR057326">
    <property type="entry name" value="KR_dom"/>
</dbReference>
<evidence type="ECO:0000256" key="2">
    <source>
        <dbReference type="ARBA" id="ARBA00023002"/>
    </source>
</evidence>
<dbReference type="PANTHER" id="PTHR43669">
    <property type="entry name" value="5-KETO-D-GLUCONATE 5-REDUCTASE"/>
    <property type="match status" value="1"/>
</dbReference>
<feature type="domain" description="Ketoreductase" evidence="5">
    <location>
        <begin position="6"/>
        <end position="187"/>
    </location>
</feature>
<comment type="caution">
    <text evidence="6">The sequence shown here is derived from an EMBL/GenBank/DDBJ whole genome shotgun (WGS) entry which is preliminary data.</text>
</comment>
<dbReference type="AlphaFoldDB" id="A0A2N5DAC8"/>